<evidence type="ECO:0000256" key="7">
    <source>
        <dbReference type="ARBA" id="ARBA00022526"/>
    </source>
</evidence>
<dbReference type="EC" id="5.4.2.2" evidence="6"/>
<name>A0ABY9LF93_9STRE</name>
<evidence type="ECO:0000256" key="13">
    <source>
        <dbReference type="ARBA" id="ARBA00041398"/>
    </source>
</evidence>
<comment type="catalytic activity">
    <reaction evidence="1">
        <text>alpha-D-glucose 1-phosphate = alpha-D-glucose 6-phosphate</text>
        <dbReference type="Rhea" id="RHEA:23536"/>
        <dbReference type="ChEBI" id="CHEBI:58225"/>
        <dbReference type="ChEBI" id="CHEBI:58601"/>
        <dbReference type="EC" id="5.4.2.2"/>
    </reaction>
</comment>
<dbReference type="Pfam" id="PF02879">
    <property type="entry name" value="PGM_PMM_II"/>
    <property type="match status" value="1"/>
</dbReference>
<feature type="domain" description="Alpha-D-phosphohexomutase alpha/beta/alpha" evidence="18">
    <location>
        <begin position="211"/>
        <end position="310"/>
    </location>
</feature>
<dbReference type="InterPro" id="IPR036900">
    <property type="entry name" value="A-D-PHexomutase_C_sf"/>
</dbReference>
<feature type="domain" description="Alpha-D-phosphohexomutase alpha/beta/alpha" evidence="19">
    <location>
        <begin position="323"/>
        <end position="449"/>
    </location>
</feature>
<evidence type="ECO:0000256" key="9">
    <source>
        <dbReference type="ARBA" id="ARBA00022723"/>
    </source>
</evidence>
<dbReference type="EMBL" id="CP110509">
    <property type="protein sequence ID" value="WMB27601.1"/>
    <property type="molecule type" value="Genomic_DNA"/>
</dbReference>
<accession>A0ABY9LF93</accession>
<dbReference type="InterPro" id="IPR005841">
    <property type="entry name" value="Alpha-D-phosphohexomutase_SF"/>
</dbReference>
<evidence type="ECO:0000313" key="20">
    <source>
        <dbReference type="EMBL" id="WMB27601.1"/>
    </source>
</evidence>
<evidence type="ECO:0000256" key="10">
    <source>
        <dbReference type="ARBA" id="ARBA00022842"/>
    </source>
</evidence>
<evidence type="ECO:0000256" key="15">
    <source>
        <dbReference type="RuleBase" id="RU004326"/>
    </source>
</evidence>
<evidence type="ECO:0000256" key="2">
    <source>
        <dbReference type="ARBA" id="ARBA00001946"/>
    </source>
</evidence>
<keyword evidence="7" id="KW-0313">Glucose metabolism</keyword>
<keyword evidence="9 15" id="KW-0479">Metal-binding</keyword>
<dbReference type="Pfam" id="PF02878">
    <property type="entry name" value="PGM_PMM_I"/>
    <property type="match status" value="1"/>
</dbReference>
<feature type="domain" description="Alpha-D-phosphohexomutase C-terminal" evidence="16">
    <location>
        <begin position="506"/>
        <end position="535"/>
    </location>
</feature>
<evidence type="ECO:0000256" key="1">
    <source>
        <dbReference type="ARBA" id="ARBA00000443"/>
    </source>
</evidence>
<gene>
    <name evidence="20" type="ORF">N1496_05280</name>
</gene>
<dbReference type="PROSITE" id="PS00710">
    <property type="entry name" value="PGM_PMM"/>
    <property type="match status" value="1"/>
</dbReference>
<sequence>MNYKEVYEQWLQNDHFNEETRSDLLAIQDNDAEIQDRFYKGLEFGTAGLRGKLGAGTNRMNIYMVGKAAQALAYTIIDHGQEAIDRGIAVCYDVRYKSKEFAELTCSIMAANGIKSYVYKGIRPTPMCSYAVRALNCISGVMVTASHNPQEYNGYKAYWKEGSQILDDIASQISDHMDKIENFQDIKQIPFEEAIEKGLTQYIDDKIEEDYKQEVLSLSINDKDIDKSIRVVYTPLNGVGNLPVRDILDRRGFKNIFVVAEQEKPDPDFTTVGYPNPEFPKTFAYSEKLGKEKDADILIATDPDSDRLALEVKDSNGDYVFINGNKIGALLSYYIFSQRAELNDLPANPVLVKSIVTGDLSKVIAQKYGVETVETLTGFKNICGRANEYELTKEHTYVFGYEESIGFCYGTFVRDKDGVSAAMMVVEMAAYYKAKGQSLLDVLEAIYKEFGYYNERQFALELEGIEGQERIGRIMEDFRNKPIDTMGELTLKDTIDFKEGYLDFPKQNCLKYYFNDGSWFALRPSGTEPKIKIYIYTIGNSLQDSIDKLDLIEDTCYARIEKVD</sequence>
<dbReference type="InterPro" id="IPR005845">
    <property type="entry name" value="A-D-PHexomutase_a/b/a-II"/>
</dbReference>
<reference evidence="21" key="1">
    <citation type="submission" date="2022-10" db="EMBL/GenBank/DDBJ databases">
        <title>Streptococcus didelphis as causative of fatal infections in opossums (Didelphis albiventris).</title>
        <authorList>
            <person name="Breyer G.M."/>
            <person name="Da Silva M.E.R.J."/>
            <person name="Siqueira F.M."/>
        </authorList>
    </citation>
    <scope>NUCLEOTIDE SEQUENCE [LARGE SCALE GENOMIC DNA]</scope>
    <source>
        <strain evidence="21">LBVP101/21</strain>
    </source>
</reference>
<dbReference type="Proteomes" id="UP001238096">
    <property type="component" value="Chromosome"/>
</dbReference>
<dbReference type="InterPro" id="IPR016066">
    <property type="entry name" value="A-D-PHexomutase_CS"/>
</dbReference>
<keyword evidence="21" id="KW-1185">Reference proteome</keyword>
<evidence type="ECO:0000256" key="5">
    <source>
        <dbReference type="ARBA" id="ARBA00010231"/>
    </source>
</evidence>
<evidence type="ECO:0000259" key="19">
    <source>
        <dbReference type="Pfam" id="PF02880"/>
    </source>
</evidence>
<dbReference type="SUPFAM" id="SSF55957">
    <property type="entry name" value="Phosphoglucomutase, C-terminal domain"/>
    <property type="match status" value="1"/>
</dbReference>
<dbReference type="Pfam" id="PF02880">
    <property type="entry name" value="PGM_PMM_III"/>
    <property type="match status" value="1"/>
</dbReference>
<evidence type="ECO:0000259" key="17">
    <source>
        <dbReference type="Pfam" id="PF02878"/>
    </source>
</evidence>
<dbReference type="PANTHER" id="PTHR45745">
    <property type="entry name" value="PHOSPHOMANNOMUTASE 45A"/>
    <property type="match status" value="1"/>
</dbReference>
<dbReference type="InterPro" id="IPR005843">
    <property type="entry name" value="A-D-PHexomutase_C"/>
</dbReference>
<evidence type="ECO:0000256" key="8">
    <source>
        <dbReference type="ARBA" id="ARBA00022553"/>
    </source>
</evidence>
<keyword evidence="10 15" id="KW-0460">Magnesium</keyword>
<organism evidence="20 21">
    <name type="scientific">Streptococcus didelphis</name>
    <dbReference type="NCBI Taxonomy" id="102886"/>
    <lineage>
        <taxon>Bacteria</taxon>
        <taxon>Bacillati</taxon>
        <taxon>Bacillota</taxon>
        <taxon>Bacilli</taxon>
        <taxon>Lactobacillales</taxon>
        <taxon>Streptococcaceae</taxon>
        <taxon>Streptococcus</taxon>
    </lineage>
</organism>
<evidence type="ECO:0000256" key="14">
    <source>
        <dbReference type="ARBA" id="ARBA00041467"/>
    </source>
</evidence>
<evidence type="ECO:0000256" key="6">
    <source>
        <dbReference type="ARBA" id="ARBA00012728"/>
    </source>
</evidence>
<dbReference type="Gene3D" id="3.40.120.10">
    <property type="entry name" value="Alpha-D-Glucose-1,6-Bisphosphate, subunit A, domain 3"/>
    <property type="match status" value="3"/>
</dbReference>
<evidence type="ECO:0000313" key="21">
    <source>
        <dbReference type="Proteomes" id="UP001238096"/>
    </source>
</evidence>
<proteinExistence type="inferred from homology"/>
<dbReference type="InterPro" id="IPR005844">
    <property type="entry name" value="A-D-PHexomutase_a/b/a-I"/>
</dbReference>
<comment type="cofactor">
    <cofactor evidence="2">
        <name>Mg(2+)</name>
        <dbReference type="ChEBI" id="CHEBI:18420"/>
    </cofactor>
</comment>
<dbReference type="PANTHER" id="PTHR45745:SF1">
    <property type="entry name" value="PHOSPHOGLUCOMUTASE 2B-RELATED"/>
    <property type="match status" value="1"/>
</dbReference>
<feature type="domain" description="Alpha-D-phosphohexomutase alpha/beta/alpha" evidence="17">
    <location>
        <begin position="43"/>
        <end position="182"/>
    </location>
</feature>
<comment type="pathway">
    <text evidence="3">Glycolipid metabolism; diglucosyl-diacylglycerol biosynthesis.</text>
</comment>
<evidence type="ECO:0000259" key="18">
    <source>
        <dbReference type="Pfam" id="PF02879"/>
    </source>
</evidence>
<evidence type="ECO:0000256" key="3">
    <source>
        <dbReference type="ARBA" id="ARBA00005164"/>
    </source>
</evidence>
<evidence type="ECO:0000259" key="16">
    <source>
        <dbReference type="Pfam" id="PF00408"/>
    </source>
</evidence>
<protein>
    <recommendedName>
        <fullName evidence="12">Phosphoglucomutase</fullName>
        <ecNumber evidence="6">5.4.2.2</ecNumber>
    </recommendedName>
    <alternativeName>
        <fullName evidence="14">Alpha-phosphoglucomutase</fullName>
    </alternativeName>
    <alternativeName>
        <fullName evidence="13">Glucose phosphomutase</fullName>
    </alternativeName>
</protein>
<dbReference type="SUPFAM" id="SSF53738">
    <property type="entry name" value="Phosphoglucomutase, first 3 domains"/>
    <property type="match status" value="3"/>
</dbReference>
<keyword evidence="11" id="KW-0413">Isomerase</keyword>
<comment type="pathway">
    <text evidence="4">Lipid metabolism.</text>
</comment>
<keyword evidence="8" id="KW-0597">Phosphoprotein</keyword>
<evidence type="ECO:0000256" key="4">
    <source>
        <dbReference type="ARBA" id="ARBA00005189"/>
    </source>
</evidence>
<evidence type="ECO:0000256" key="11">
    <source>
        <dbReference type="ARBA" id="ARBA00023235"/>
    </source>
</evidence>
<dbReference type="Pfam" id="PF00408">
    <property type="entry name" value="PGM_PMM_IV"/>
    <property type="match status" value="1"/>
</dbReference>
<dbReference type="InterPro" id="IPR005846">
    <property type="entry name" value="A-D-PHexomutase_a/b/a-III"/>
</dbReference>
<dbReference type="CDD" id="cd05799">
    <property type="entry name" value="PGM2"/>
    <property type="match status" value="1"/>
</dbReference>
<keyword evidence="7" id="KW-0119">Carbohydrate metabolism</keyword>
<comment type="similarity">
    <text evidence="5 15">Belongs to the phosphohexose mutase family.</text>
</comment>
<dbReference type="PRINTS" id="PR00509">
    <property type="entry name" value="PGMPMM"/>
</dbReference>
<dbReference type="RefSeq" id="WP_018367212.1">
    <property type="nucleotide sequence ID" value="NZ_CP110509.1"/>
</dbReference>
<evidence type="ECO:0000256" key="12">
    <source>
        <dbReference type="ARBA" id="ARBA00039995"/>
    </source>
</evidence>
<dbReference type="InterPro" id="IPR016055">
    <property type="entry name" value="A-D-PHexomutase_a/b/a-I/II/III"/>
</dbReference>
<dbReference type="Gene3D" id="3.30.310.50">
    <property type="entry name" value="Alpha-D-phosphohexomutase, C-terminal domain"/>
    <property type="match status" value="1"/>
</dbReference>